<dbReference type="EMBL" id="AJGH01000126">
    <property type="protein sequence ID" value="EIC94644.1"/>
    <property type="molecule type" value="Genomic_DNA"/>
</dbReference>
<dbReference type="Proteomes" id="UP000005039">
    <property type="component" value="Unassembled WGS sequence"/>
</dbReference>
<gene>
    <name evidence="1" type="ORF">HMPREF9970_1611</name>
</gene>
<dbReference type="PANTHER" id="PTHR45661:SF3">
    <property type="entry name" value="IG-LIKE DOMAIN-CONTAINING PROTEIN"/>
    <property type="match status" value="1"/>
</dbReference>
<dbReference type="Pfam" id="PF13306">
    <property type="entry name" value="LRR_5"/>
    <property type="match status" value="2"/>
</dbReference>
<dbReference type="Gene3D" id="3.80.10.10">
    <property type="entry name" value="Ribonuclease Inhibitor"/>
    <property type="match status" value="1"/>
</dbReference>
<dbReference type="PANTHER" id="PTHR45661">
    <property type="entry name" value="SURFACE ANTIGEN"/>
    <property type="match status" value="1"/>
</dbReference>
<dbReference type="eggNOG" id="COG5492">
    <property type="taxonomic scope" value="Bacteria"/>
</dbReference>
<dbReference type="AlphaFoldDB" id="I0R4N6"/>
<dbReference type="InterPro" id="IPR053139">
    <property type="entry name" value="Surface_bspA-like"/>
</dbReference>
<name>I0R4N6_9FIRM</name>
<protein>
    <submittedName>
        <fullName evidence="1">Leucine rich repeat protein</fullName>
    </submittedName>
</protein>
<keyword evidence="2" id="KW-1185">Reference proteome</keyword>
<sequence>MEYIGENTFGDCSSLKKIIIPTNVKRIEKGAFGGCTNLEDVKFEGNPEYIGSSFYETKYYDNIEEDQYGCKYVQNHVVGFVDKGKKEIIIKEGTVSIADDVFSGLAFEKVIFPKELKYIGDFAFSFCKNLKRVELPQNLISVGEYEFQFCDKLEYIYIPESVKEIGELSFVGCDRLKEVVMTKEVADKFWYISDKKVRYID</sequence>
<accession>I0R4N6</accession>
<dbReference type="SUPFAM" id="SSF52058">
    <property type="entry name" value="L domain-like"/>
    <property type="match status" value="1"/>
</dbReference>
<organism evidence="1 2">
    <name type="scientific">Lachnoanaerobaculum saburreum F0468</name>
    <dbReference type="NCBI Taxonomy" id="1095750"/>
    <lineage>
        <taxon>Bacteria</taxon>
        <taxon>Bacillati</taxon>
        <taxon>Bacillota</taxon>
        <taxon>Clostridia</taxon>
        <taxon>Lachnospirales</taxon>
        <taxon>Lachnospiraceae</taxon>
        <taxon>Lachnoanaerobaculum</taxon>
    </lineage>
</organism>
<comment type="caution">
    <text evidence="1">The sequence shown here is derived from an EMBL/GenBank/DDBJ whole genome shotgun (WGS) entry which is preliminary data.</text>
</comment>
<evidence type="ECO:0000313" key="1">
    <source>
        <dbReference type="EMBL" id="EIC94644.1"/>
    </source>
</evidence>
<reference evidence="1 2" key="1">
    <citation type="submission" date="2012-03" db="EMBL/GenBank/DDBJ databases">
        <authorList>
            <person name="Durkin A.S."/>
            <person name="McCorrison J."/>
            <person name="Torralba M."/>
            <person name="Gillis M."/>
            <person name="Methe B."/>
            <person name="Sutton G."/>
            <person name="Nelson K.E."/>
        </authorList>
    </citation>
    <scope>NUCLEOTIDE SEQUENCE [LARGE SCALE GENOMIC DNA]</scope>
    <source>
        <strain evidence="1 2">F0468</strain>
    </source>
</reference>
<dbReference type="RefSeq" id="WP_008754978.1">
    <property type="nucleotide sequence ID" value="NZ_AJGH01000126.1"/>
</dbReference>
<dbReference type="InterPro" id="IPR032675">
    <property type="entry name" value="LRR_dom_sf"/>
</dbReference>
<evidence type="ECO:0000313" key="2">
    <source>
        <dbReference type="Proteomes" id="UP000005039"/>
    </source>
</evidence>
<dbReference type="PATRIC" id="fig|1095750.3.peg.2522"/>
<proteinExistence type="predicted"/>
<dbReference type="InterPro" id="IPR026906">
    <property type="entry name" value="LRR_5"/>
</dbReference>